<dbReference type="SUPFAM" id="SSF53448">
    <property type="entry name" value="Nucleotide-diphospho-sugar transferases"/>
    <property type="match status" value="1"/>
</dbReference>
<evidence type="ECO:0000256" key="1">
    <source>
        <dbReference type="ARBA" id="ARBA00006739"/>
    </source>
</evidence>
<dbReference type="CDD" id="cd04186">
    <property type="entry name" value="GT_2_like_c"/>
    <property type="match status" value="1"/>
</dbReference>
<reference evidence="5" key="1">
    <citation type="journal article" date="2014" name="Front. Microbiol.">
        <title>High frequency of phylogenetically diverse reductive dehalogenase-homologous genes in deep subseafloor sedimentary metagenomes.</title>
        <authorList>
            <person name="Kawai M."/>
            <person name="Futagami T."/>
            <person name="Toyoda A."/>
            <person name="Takaki Y."/>
            <person name="Nishi S."/>
            <person name="Hori S."/>
            <person name="Arai W."/>
            <person name="Tsubouchi T."/>
            <person name="Morono Y."/>
            <person name="Uchiyama I."/>
            <person name="Ito T."/>
            <person name="Fujiyama A."/>
            <person name="Inagaki F."/>
            <person name="Takami H."/>
        </authorList>
    </citation>
    <scope>NUCLEOTIDE SEQUENCE</scope>
    <source>
        <strain evidence="5">Expedition CK06-06</strain>
    </source>
</reference>
<keyword evidence="2" id="KW-0328">Glycosyltransferase</keyword>
<evidence type="ECO:0000259" key="4">
    <source>
        <dbReference type="Pfam" id="PF00535"/>
    </source>
</evidence>
<keyword evidence="3" id="KW-0808">Transferase</keyword>
<dbReference type="GO" id="GO:0016757">
    <property type="term" value="F:glycosyltransferase activity"/>
    <property type="evidence" value="ECO:0007669"/>
    <property type="project" value="UniProtKB-KW"/>
</dbReference>
<evidence type="ECO:0000256" key="2">
    <source>
        <dbReference type="ARBA" id="ARBA00022676"/>
    </source>
</evidence>
<dbReference type="AlphaFoldDB" id="X0UTC9"/>
<dbReference type="Pfam" id="PF00535">
    <property type="entry name" value="Glycos_transf_2"/>
    <property type="match status" value="1"/>
</dbReference>
<feature type="domain" description="Glycosyltransferase 2-like" evidence="4">
    <location>
        <begin position="16"/>
        <end position="179"/>
    </location>
</feature>
<dbReference type="InterPro" id="IPR001173">
    <property type="entry name" value="Glyco_trans_2-like"/>
</dbReference>
<name>X0UTC9_9ZZZZ</name>
<proteinExistence type="inferred from homology"/>
<dbReference type="InterPro" id="IPR029044">
    <property type="entry name" value="Nucleotide-diphossugar_trans"/>
</dbReference>
<dbReference type="PANTHER" id="PTHR43179">
    <property type="entry name" value="RHAMNOSYLTRANSFERASE WBBL"/>
    <property type="match status" value="1"/>
</dbReference>
<evidence type="ECO:0000256" key="3">
    <source>
        <dbReference type="ARBA" id="ARBA00022679"/>
    </source>
</evidence>
<accession>X0UTC9</accession>
<dbReference type="EMBL" id="BARS01021433">
    <property type="protein sequence ID" value="GAG03548.1"/>
    <property type="molecule type" value="Genomic_DNA"/>
</dbReference>
<gene>
    <name evidence="5" type="ORF">S01H1_34424</name>
</gene>
<dbReference type="Gene3D" id="3.90.550.10">
    <property type="entry name" value="Spore Coat Polysaccharide Biosynthesis Protein SpsA, Chain A"/>
    <property type="match status" value="1"/>
</dbReference>
<dbReference type="PANTHER" id="PTHR43179:SF12">
    <property type="entry name" value="GALACTOFURANOSYLTRANSFERASE GLFT2"/>
    <property type="match status" value="1"/>
</dbReference>
<organism evidence="5">
    <name type="scientific">marine sediment metagenome</name>
    <dbReference type="NCBI Taxonomy" id="412755"/>
    <lineage>
        <taxon>unclassified sequences</taxon>
        <taxon>metagenomes</taxon>
        <taxon>ecological metagenomes</taxon>
    </lineage>
</organism>
<sequence>MLKRYQEEDKMSPKVSIIILNWNGSHYTIPCVESLLNSSYQNFEIILVDNGSEKEDIQAIEKEFQGNGKVKIIKNKENMGFAEGNNMGVRNSCPKSKYVVLVNNDTIAKKDWLKEIVEGMESDENIKGMDSHYIPPRGINRTLSLVGFDVEYYNKESVGKELHPMLYVPGSQFMFDKKLIGEPFDPDYFIYGEDTYLGWLIWLKGYKVVRKYSSNPNAKFFHYEEHFLQRKKALLQHFLEQETV</sequence>
<comment type="caution">
    <text evidence="5">The sequence shown here is derived from an EMBL/GenBank/DDBJ whole genome shotgun (WGS) entry which is preliminary data.</text>
</comment>
<evidence type="ECO:0000313" key="5">
    <source>
        <dbReference type="EMBL" id="GAG03548.1"/>
    </source>
</evidence>
<comment type="similarity">
    <text evidence="1">Belongs to the glycosyltransferase 2 family.</text>
</comment>
<protein>
    <recommendedName>
        <fullName evidence="4">Glycosyltransferase 2-like domain-containing protein</fullName>
    </recommendedName>
</protein>